<comment type="caution">
    <text evidence="5">The sequence shown here is derived from an EMBL/GenBank/DDBJ whole genome shotgun (WGS) entry which is preliminary data.</text>
</comment>
<feature type="compositionally biased region" description="Polar residues" evidence="3">
    <location>
        <begin position="76"/>
        <end position="88"/>
    </location>
</feature>
<dbReference type="PANTHER" id="PTHR10742">
    <property type="entry name" value="FLAVIN MONOAMINE OXIDASE"/>
    <property type="match status" value="1"/>
</dbReference>
<name>A0AAD8MR91_9APIA</name>
<evidence type="ECO:0000313" key="6">
    <source>
        <dbReference type="Proteomes" id="UP001237642"/>
    </source>
</evidence>
<dbReference type="InterPro" id="IPR050281">
    <property type="entry name" value="Flavin_monoamine_oxidase"/>
</dbReference>
<evidence type="ECO:0000256" key="2">
    <source>
        <dbReference type="ARBA" id="ARBA00022853"/>
    </source>
</evidence>
<feature type="compositionally biased region" description="Polar residues" evidence="3">
    <location>
        <begin position="51"/>
        <end position="63"/>
    </location>
</feature>
<evidence type="ECO:0000256" key="1">
    <source>
        <dbReference type="ARBA" id="ARBA00005995"/>
    </source>
</evidence>
<feature type="compositionally biased region" description="Low complexity" evidence="3">
    <location>
        <begin position="1"/>
        <end position="26"/>
    </location>
</feature>
<dbReference type="AlphaFoldDB" id="A0AAD8MR91"/>
<dbReference type="SUPFAM" id="SSF46689">
    <property type="entry name" value="Homeodomain-like"/>
    <property type="match status" value="1"/>
</dbReference>
<dbReference type="InterPro" id="IPR002937">
    <property type="entry name" value="Amino_oxidase"/>
</dbReference>
<dbReference type="GO" id="GO:0006325">
    <property type="term" value="P:chromatin organization"/>
    <property type="evidence" value="ECO:0007669"/>
    <property type="project" value="UniProtKB-KW"/>
</dbReference>
<keyword evidence="6" id="KW-1185">Reference proteome</keyword>
<dbReference type="InterPro" id="IPR036388">
    <property type="entry name" value="WH-like_DNA-bd_sf"/>
</dbReference>
<comment type="similarity">
    <text evidence="1">Belongs to the flavin monoamine oxidase family.</text>
</comment>
<evidence type="ECO:0000313" key="5">
    <source>
        <dbReference type="EMBL" id="KAK1382501.1"/>
    </source>
</evidence>
<dbReference type="PROSITE" id="PS50934">
    <property type="entry name" value="SWIRM"/>
    <property type="match status" value="1"/>
</dbReference>
<feature type="region of interest" description="Disordered" evidence="3">
    <location>
        <begin position="1"/>
        <end position="88"/>
    </location>
</feature>
<keyword evidence="2" id="KW-0156">Chromatin regulator</keyword>
<dbReference type="Gene3D" id="3.90.660.10">
    <property type="match status" value="1"/>
</dbReference>
<dbReference type="EMBL" id="JAUIZM010000005">
    <property type="protein sequence ID" value="KAK1382501.1"/>
    <property type="molecule type" value="Genomic_DNA"/>
</dbReference>
<dbReference type="InterPro" id="IPR036188">
    <property type="entry name" value="FAD/NAD-bd_sf"/>
</dbReference>
<evidence type="ECO:0000256" key="3">
    <source>
        <dbReference type="SAM" id="MobiDB-lite"/>
    </source>
</evidence>
<organism evidence="5 6">
    <name type="scientific">Heracleum sosnowskyi</name>
    <dbReference type="NCBI Taxonomy" id="360622"/>
    <lineage>
        <taxon>Eukaryota</taxon>
        <taxon>Viridiplantae</taxon>
        <taxon>Streptophyta</taxon>
        <taxon>Embryophyta</taxon>
        <taxon>Tracheophyta</taxon>
        <taxon>Spermatophyta</taxon>
        <taxon>Magnoliopsida</taxon>
        <taxon>eudicotyledons</taxon>
        <taxon>Gunneridae</taxon>
        <taxon>Pentapetalae</taxon>
        <taxon>asterids</taxon>
        <taxon>campanulids</taxon>
        <taxon>Apiales</taxon>
        <taxon>Apiaceae</taxon>
        <taxon>Apioideae</taxon>
        <taxon>apioid superclade</taxon>
        <taxon>Tordylieae</taxon>
        <taxon>Tordyliinae</taxon>
        <taxon>Heracleum</taxon>
    </lineage>
</organism>
<dbReference type="Pfam" id="PF04433">
    <property type="entry name" value="SWIRM"/>
    <property type="match status" value="1"/>
</dbReference>
<dbReference type="Proteomes" id="UP001237642">
    <property type="component" value="Unassembled WGS sequence"/>
</dbReference>
<evidence type="ECO:0000259" key="4">
    <source>
        <dbReference type="PROSITE" id="PS50934"/>
    </source>
</evidence>
<gene>
    <name evidence="5" type="ORF">POM88_020236</name>
</gene>
<dbReference type="PANTHER" id="PTHR10742:SF260">
    <property type="entry name" value="PROTEIN FLOWERING LOCUS D"/>
    <property type="match status" value="1"/>
</dbReference>
<dbReference type="Gene3D" id="3.50.50.60">
    <property type="entry name" value="FAD/NAD(P)-binding domain"/>
    <property type="match status" value="1"/>
</dbReference>
<accession>A0AAD8MR91</accession>
<dbReference type="SUPFAM" id="SSF54373">
    <property type="entry name" value="FAD-linked reductases, C-terminal domain"/>
    <property type="match status" value="1"/>
</dbReference>
<protein>
    <submittedName>
        <fullName evidence="5">SWIRM domain-containing protein</fullName>
    </submittedName>
</protein>
<dbReference type="Gene3D" id="1.10.10.10">
    <property type="entry name" value="Winged helix-like DNA-binding domain superfamily/Winged helix DNA-binding domain"/>
    <property type="match status" value="1"/>
</dbReference>
<dbReference type="GO" id="GO:0016491">
    <property type="term" value="F:oxidoreductase activity"/>
    <property type="evidence" value="ECO:0007669"/>
    <property type="project" value="InterPro"/>
</dbReference>
<dbReference type="InterPro" id="IPR009057">
    <property type="entry name" value="Homeodomain-like_sf"/>
</dbReference>
<sequence>MNPSSSSNQNPQNQNPLQFSIFNPQSNPNPNPNFTPNSISDIQKDPDYYPSSISNPNLTNYISLSVPKKRRRGRSRTNAASTPSHNQVYQIPNLISSGNNVINRTNGVVYGNNSNGVVDVSDEIIVINKDATNEALVALTSGFPADSLTSEEIDGGVVSVVGGIEQVNYILIRNHIITRWREDVFSWVTKEIFLDVVPEHCKGLLDKAYDYLLSRGFINFGVAPAIKERVLGAVSRGNVIIIGAGLAGLAAARQLMSFGYKVTVLEGRKRAGGRVYTKKMDGASKTAAADLGGSVLTGTLGNPLGILAKQLSYPLHKVRDKCPLYKVDGKPVDPDLDTKVEIAYNQLLDKASSLRQLMGEVSQDVSLGAALESFWPVDGIVGNEEATKLFNWHIANLEYANAGLVSKLSLAFWDQDDPFDMGGDHCFLPGGNGRLVQALSENVPIQYEKIVHTIRYGGHGVQVVSGGQIYEGDMALCTVPLGVLKSGSIKFIPELPQRKLEGIKRLGFGLLNKVAMLFPYVFWGTDLDTFGHLTEDQSSRGEFFLFYSYATVAGGPLLIALVAGEAAHKFESMPPTDAVTQVLHILKGIYGPKGIDVPDPIQTVCTRWGSDPFSLGSYSNVAVGASGDDYDILAESVGDGRLFFAGEATTKRYPATMHGAFLTGLREAANMSHYASNRAMRTKVQRNTLKNTHSCACLLADLFREPDLEFGSFSVIHCKKNCDPKSVAILRVTFGEPQKKDEGSRPDQQHSSSLLVQQLQSHFNQQQEFHVYTLLSRQQALELMDVRGGDEMRLNYLCENLGVKLIGRKGLGPSADSVIASIKAERGNRRSTPTSLTLKSGTSKFKPANSKQKMIRKAKVLGNSNGSSILNKGPGVKMVDHGIDSSSSKFSSTTLNKGLGPQMVDHGIGPSTPNFSSTTSNKGHELKMVDHGFDSSTSNISSTTSSKGLGLRIVDHGIDSSTPYFSFTTSNKGVGLKMVDHGIDSSIPLYFPVETKAISYGSNSTPHPESDGGAKEAMLAEIECISAHESGILRTMILGPGGFLDSDWHLH</sequence>
<reference evidence="5" key="1">
    <citation type="submission" date="2023-02" db="EMBL/GenBank/DDBJ databases">
        <title>Genome of toxic invasive species Heracleum sosnowskyi carries increased number of genes despite the absence of recent whole-genome duplications.</title>
        <authorList>
            <person name="Schelkunov M."/>
            <person name="Shtratnikova V."/>
            <person name="Makarenko M."/>
            <person name="Klepikova A."/>
            <person name="Omelchenko D."/>
            <person name="Novikova G."/>
            <person name="Obukhova E."/>
            <person name="Bogdanov V."/>
            <person name="Penin A."/>
            <person name="Logacheva M."/>
        </authorList>
    </citation>
    <scope>NUCLEOTIDE SEQUENCE</scope>
    <source>
        <strain evidence="5">Hsosn_3</strain>
        <tissue evidence="5">Leaf</tissue>
    </source>
</reference>
<dbReference type="InterPro" id="IPR007526">
    <property type="entry name" value="SWIRM"/>
</dbReference>
<dbReference type="SUPFAM" id="SSF51905">
    <property type="entry name" value="FAD/NAD(P)-binding domain"/>
    <property type="match status" value="1"/>
</dbReference>
<feature type="domain" description="SWIRM" evidence="4">
    <location>
        <begin position="128"/>
        <end position="229"/>
    </location>
</feature>
<proteinExistence type="inferred from homology"/>
<reference evidence="5" key="2">
    <citation type="submission" date="2023-05" db="EMBL/GenBank/DDBJ databases">
        <authorList>
            <person name="Schelkunov M.I."/>
        </authorList>
    </citation>
    <scope>NUCLEOTIDE SEQUENCE</scope>
    <source>
        <strain evidence="5">Hsosn_3</strain>
        <tissue evidence="5">Leaf</tissue>
    </source>
</reference>
<dbReference type="Pfam" id="PF01593">
    <property type="entry name" value="Amino_oxidase"/>
    <property type="match status" value="1"/>
</dbReference>